<evidence type="ECO:0000313" key="2">
    <source>
        <dbReference type="EMBL" id="CAG8622488.1"/>
    </source>
</evidence>
<name>A0A9N9D021_9GLOM</name>
<dbReference type="Proteomes" id="UP000789739">
    <property type="component" value="Unassembled WGS sequence"/>
</dbReference>
<proteinExistence type="predicted"/>
<dbReference type="AlphaFoldDB" id="A0A9N9D021"/>
<organism evidence="2 3">
    <name type="scientific">Paraglomus brasilianum</name>
    <dbReference type="NCBI Taxonomy" id="144538"/>
    <lineage>
        <taxon>Eukaryota</taxon>
        <taxon>Fungi</taxon>
        <taxon>Fungi incertae sedis</taxon>
        <taxon>Mucoromycota</taxon>
        <taxon>Glomeromycotina</taxon>
        <taxon>Glomeromycetes</taxon>
        <taxon>Paraglomerales</taxon>
        <taxon>Paraglomeraceae</taxon>
        <taxon>Paraglomus</taxon>
    </lineage>
</organism>
<protein>
    <submittedName>
        <fullName evidence="2">10401_t:CDS:1</fullName>
    </submittedName>
</protein>
<evidence type="ECO:0000313" key="3">
    <source>
        <dbReference type="Proteomes" id="UP000789739"/>
    </source>
</evidence>
<evidence type="ECO:0000256" key="1">
    <source>
        <dbReference type="SAM" id="MobiDB-lite"/>
    </source>
</evidence>
<feature type="non-terminal residue" evidence="2">
    <location>
        <position position="573"/>
    </location>
</feature>
<dbReference type="OrthoDB" id="2394823at2759"/>
<reference evidence="2" key="1">
    <citation type="submission" date="2021-06" db="EMBL/GenBank/DDBJ databases">
        <authorList>
            <person name="Kallberg Y."/>
            <person name="Tangrot J."/>
            <person name="Rosling A."/>
        </authorList>
    </citation>
    <scope>NUCLEOTIDE SEQUENCE</scope>
    <source>
        <strain evidence="2">BR232B</strain>
    </source>
</reference>
<feature type="compositionally biased region" description="Low complexity" evidence="1">
    <location>
        <begin position="148"/>
        <end position="163"/>
    </location>
</feature>
<feature type="region of interest" description="Disordered" evidence="1">
    <location>
        <begin position="104"/>
        <end position="132"/>
    </location>
</feature>
<sequence length="573" mass="65429">MNSSQISFFIDEERPTPVAFCQKFNYLSKKKALSEWHSALQACLAIRKDDLRLVELEQQYKKGHYAKAIDDYFKLSSSTRLLEKKRTSVDRTLTKKTGKAIRKRIDDLLPEENGNQEHSKKPRLTESNRNDDSSVLKLADSAINEGNHNLCSSSSVPSSNFNSEEGTNDEHLNVRELLTKKERRQTRYSWESIIDRIDCRSTSKDDQTNIQEVVGAYVEDDAIPEDDTPAAIKKYESDLEKAIKLCKRKNVGRANLEKVSSEFVLIVIDRALITTKIYPDVFRKVKREGYASNDDDCSVAEKRIYEEVRKFLSKLKFKEIATDSPMGSGILDLTNHGNKIAERLPQDVQEALTKHELKEGLKRVRPVNFPGIEDNIDQELEDALFVTHGLLEGLQVPSFERADYSENGYVVLAISKILDPIFACDEDETLAMHAWAKQVSQSSHERKENFRGENPDFKIMTNTKEEILFGEVKTKDSSLLVNKDLVKLSNFQAGALDELVKKYGNKIGLTSFGIWICGTRIRVYEMDLNYDGMYRMFLTANVMTPTEGAQFLNLIPVLEALYNVKDRIYEVLK</sequence>
<gene>
    <name evidence="2" type="ORF">PBRASI_LOCUS8789</name>
</gene>
<keyword evidence="3" id="KW-1185">Reference proteome</keyword>
<feature type="region of interest" description="Disordered" evidence="1">
    <location>
        <begin position="148"/>
        <end position="167"/>
    </location>
</feature>
<comment type="caution">
    <text evidence="2">The sequence shown here is derived from an EMBL/GenBank/DDBJ whole genome shotgun (WGS) entry which is preliminary data.</text>
</comment>
<dbReference type="EMBL" id="CAJVPI010001665">
    <property type="protein sequence ID" value="CAG8622488.1"/>
    <property type="molecule type" value="Genomic_DNA"/>
</dbReference>
<accession>A0A9N9D021</accession>
<feature type="compositionally biased region" description="Basic and acidic residues" evidence="1">
    <location>
        <begin position="115"/>
        <end position="132"/>
    </location>
</feature>